<reference evidence="3" key="1">
    <citation type="submission" date="2014-07" db="EMBL/GenBank/DDBJ databases">
        <authorList>
            <person name="Martin A.A"/>
            <person name="De Silva N."/>
        </authorList>
    </citation>
    <scope>NUCLEOTIDE SEQUENCE</scope>
</reference>
<dbReference type="GO" id="GO:0005829">
    <property type="term" value="C:cytosol"/>
    <property type="evidence" value="ECO:0007669"/>
    <property type="project" value="TreeGrafter"/>
</dbReference>
<name>A0A0K0FXF0_STRVS</name>
<dbReference type="InterPro" id="IPR013094">
    <property type="entry name" value="AB_hydrolase_3"/>
</dbReference>
<dbReference type="WBParaSite" id="SVE_1712600.1">
    <property type="protein sequence ID" value="SVE_1712600.1"/>
    <property type="gene ID" value="SVE_1712600"/>
</dbReference>
<dbReference type="PANTHER" id="PTHR23025">
    <property type="entry name" value="TRIACYLGLYCEROL LIPASE"/>
    <property type="match status" value="1"/>
</dbReference>
<keyword evidence="3" id="KW-1185">Reference proteome</keyword>
<dbReference type="Pfam" id="PF06350">
    <property type="entry name" value="HSL_N"/>
    <property type="match status" value="1"/>
</dbReference>
<dbReference type="GO" id="GO:0004806">
    <property type="term" value="F:triacylglycerol lipase activity"/>
    <property type="evidence" value="ECO:0007669"/>
    <property type="project" value="TreeGrafter"/>
</dbReference>
<evidence type="ECO:0000259" key="1">
    <source>
        <dbReference type="Pfam" id="PF06350"/>
    </source>
</evidence>
<organism evidence="3 4">
    <name type="scientific">Strongyloides venezuelensis</name>
    <name type="common">Threadworm</name>
    <dbReference type="NCBI Taxonomy" id="75913"/>
    <lineage>
        <taxon>Eukaryota</taxon>
        <taxon>Metazoa</taxon>
        <taxon>Ecdysozoa</taxon>
        <taxon>Nematoda</taxon>
        <taxon>Chromadorea</taxon>
        <taxon>Rhabditida</taxon>
        <taxon>Tylenchina</taxon>
        <taxon>Panagrolaimomorpha</taxon>
        <taxon>Strongyloidoidea</taxon>
        <taxon>Strongyloididae</taxon>
        <taxon>Strongyloides</taxon>
    </lineage>
</organism>
<dbReference type="GO" id="GO:0004771">
    <property type="term" value="F:sterol ester esterase activity"/>
    <property type="evidence" value="ECO:0007669"/>
    <property type="project" value="TreeGrafter"/>
</dbReference>
<sequence length="807" mass="92103">MTIFENEKISINRSGVFKLMEKLCDEIVREFNTQNQSSYGERLINVCEEMSESSSLILSSFLRIIEMAPRFDYDELTPGNGFRSMICICDTAVIHVISVLKKCLDDKKSLIFRLSYFTKELENYMAVFRFLILSTQQLIGSIDYDDNDSLFPPININDYSSYINVFKTVKGYDASCFYSRPLGLQFCPSIGKMFKVICTFFASYSKACEKGNGTLDKIVNSAKYMISPEERALKIVDIIREADIEFCKGFWNLPEYATIPKWFGIVMAICEIRYIKTYFNLSLKTTDNGKVIIPIPSTAKESHTIKYRIISSVYRIHISKEREDNVYPLSPYLIFHCHGGGYLATSSKSHECYLRSWAKQSNCPIISIDYSLAPENPYPKAIEEVLYAYAYILKYPFKFGWTGEKIVFVGDSAGGNLISSLTMRLISLNVKRMPDALVPIYTPFLFQYLPSPSRLLSFMDPLLHVGMLLRCLTAYTMGDIPINKIPLLSKIDKNMADKKSAMEDYIREFKNSQFKDSFNSNNHSQTIKSLFDATLNSTIYNNSTIFSYNTDDSENNMQEDIFDQTQNVDISIDPNYIILSSNNFNASLVTYLKENFPISYDYNTTINDDDDEVFEENTERNIKDYGLKRSMEGKKRSLSSSIVTTASLAASYAIDNFNDLFDSAKKPIGYDDKEKLKNSLSMTAQEAVYEQQKETNKDKTALDELLKINIPRNPEISPMYADKESLMKFPPTYFIGCHLDPLLDDTISFAKKLKEAGGNVKTVKLLNNLCHGFLNFTYVSPECKKGSDECLKIIKQALNISDEFVNC</sequence>
<dbReference type="PANTHER" id="PTHR23025:SF3">
    <property type="entry name" value="HORMONE-SENSITIVE LIPASE"/>
    <property type="match status" value="1"/>
</dbReference>
<feature type="domain" description="Hormone-sensitive lipase N-terminal" evidence="1">
    <location>
        <begin position="17"/>
        <end position="315"/>
    </location>
</feature>
<dbReference type="AlphaFoldDB" id="A0A0K0FXF0"/>
<feature type="domain" description="Alpha/beta hydrolase fold-3" evidence="2">
    <location>
        <begin position="335"/>
        <end position="476"/>
    </location>
</feature>
<dbReference type="InterPro" id="IPR010468">
    <property type="entry name" value="HSL_N"/>
</dbReference>
<dbReference type="GO" id="GO:0019433">
    <property type="term" value="P:triglyceride catabolic process"/>
    <property type="evidence" value="ECO:0007669"/>
    <property type="project" value="TreeGrafter"/>
</dbReference>
<dbReference type="GO" id="GO:0008203">
    <property type="term" value="P:cholesterol metabolic process"/>
    <property type="evidence" value="ECO:0007669"/>
    <property type="project" value="InterPro"/>
</dbReference>
<dbReference type="Pfam" id="PF07859">
    <property type="entry name" value="Abhydrolase_3"/>
    <property type="match status" value="2"/>
</dbReference>
<dbReference type="InterPro" id="IPR029058">
    <property type="entry name" value="AB_hydrolase_fold"/>
</dbReference>
<dbReference type="SUPFAM" id="SSF53474">
    <property type="entry name" value="alpha/beta-Hydrolases"/>
    <property type="match status" value="1"/>
</dbReference>
<dbReference type="Proteomes" id="UP000035680">
    <property type="component" value="Unassembled WGS sequence"/>
</dbReference>
<feature type="domain" description="Alpha/beta hydrolase fold-3" evidence="2">
    <location>
        <begin position="711"/>
        <end position="774"/>
    </location>
</feature>
<accession>A0A0K0FXF0</accession>
<protein>
    <submittedName>
        <fullName evidence="4">Hormone-sensitive lipase (inferred by orthology to a human protein)</fullName>
    </submittedName>
</protein>
<evidence type="ECO:0000313" key="4">
    <source>
        <dbReference type="WBParaSite" id="SVE_1712600.1"/>
    </source>
</evidence>
<evidence type="ECO:0000313" key="3">
    <source>
        <dbReference type="Proteomes" id="UP000035680"/>
    </source>
</evidence>
<evidence type="ECO:0000259" key="2">
    <source>
        <dbReference type="Pfam" id="PF07859"/>
    </source>
</evidence>
<dbReference type="STRING" id="75913.A0A0K0FXF0"/>
<reference evidence="4" key="2">
    <citation type="submission" date="2015-08" db="UniProtKB">
        <authorList>
            <consortium name="WormBaseParasite"/>
        </authorList>
    </citation>
    <scope>IDENTIFICATION</scope>
</reference>
<proteinExistence type="predicted"/>
<dbReference type="Gene3D" id="3.40.50.1820">
    <property type="entry name" value="alpha/beta hydrolase"/>
    <property type="match status" value="2"/>
</dbReference>